<keyword evidence="3" id="KW-1185">Reference proteome</keyword>
<dbReference type="AlphaFoldDB" id="A0A5B7JGI1"/>
<dbReference type="Proteomes" id="UP000324222">
    <property type="component" value="Unassembled WGS sequence"/>
</dbReference>
<organism evidence="2 3">
    <name type="scientific">Portunus trituberculatus</name>
    <name type="common">Swimming crab</name>
    <name type="synonym">Neptunus trituberculatus</name>
    <dbReference type="NCBI Taxonomy" id="210409"/>
    <lineage>
        <taxon>Eukaryota</taxon>
        <taxon>Metazoa</taxon>
        <taxon>Ecdysozoa</taxon>
        <taxon>Arthropoda</taxon>
        <taxon>Crustacea</taxon>
        <taxon>Multicrustacea</taxon>
        <taxon>Malacostraca</taxon>
        <taxon>Eumalacostraca</taxon>
        <taxon>Eucarida</taxon>
        <taxon>Decapoda</taxon>
        <taxon>Pleocyemata</taxon>
        <taxon>Brachyura</taxon>
        <taxon>Eubrachyura</taxon>
        <taxon>Portunoidea</taxon>
        <taxon>Portunidae</taxon>
        <taxon>Portuninae</taxon>
        <taxon>Portunus</taxon>
    </lineage>
</organism>
<gene>
    <name evidence="2" type="ORF">E2C01_092456</name>
</gene>
<sequence>MHRIRTRALGDPSDPKARMVPLYHGVCLSFVFLCASPPTQSLASFGRTEKGRNGEGKRSERNDKQDGLVKAEGRKEGRKMLREKESETVAMKKWEGRKEGDVKRKKEKEAEVMKSRKEERKEGNVKLKEEKGNLSNEK</sequence>
<comment type="caution">
    <text evidence="2">The sequence shown here is derived from an EMBL/GenBank/DDBJ whole genome shotgun (WGS) entry which is preliminary data.</text>
</comment>
<proteinExistence type="predicted"/>
<accession>A0A5B7JGI1</accession>
<name>A0A5B7JGI1_PORTR</name>
<reference evidence="2 3" key="1">
    <citation type="submission" date="2019-05" db="EMBL/GenBank/DDBJ databases">
        <title>Another draft genome of Portunus trituberculatus and its Hox gene families provides insights of decapod evolution.</title>
        <authorList>
            <person name="Jeong J.-H."/>
            <person name="Song I."/>
            <person name="Kim S."/>
            <person name="Choi T."/>
            <person name="Kim D."/>
            <person name="Ryu S."/>
            <person name="Kim W."/>
        </authorList>
    </citation>
    <scope>NUCLEOTIDE SEQUENCE [LARGE SCALE GENOMIC DNA]</scope>
    <source>
        <tissue evidence="2">Muscle</tissue>
    </source>
</reference>
<protein>
    <submittedName>
        <fullName evidence="2">Uncharacterized protein</fullName>
    </submittedName>
</protein>
<evidence type="ECO:0000313" key="3">
    <source>
        <dbReference type="Proteomes" id="UP000324222"/>
    </source>
</evidence>
<feature type="region of interest" description="Disordered" evidence="1">
    <location>
        <begin position="40"/>
        <end position="138"/>
    </location>
</feature>
<feature type="compositionally biased region" description="Basic and acidic residues" evidence="1">
    <location>
        <begin position="47"/>
        <end position="138"/>
    </location>
</feature>
<dbReference type="EMBL" id="VSRR010108830">
    <property type="protein sequence ID" value="MPC97161.1"/>
    <property type="molecule type" value="Genomic_DNA"/>
</dbReference>
<evidence type="ECO:0000256" key="1">
    <source>
        <dbReference type="SAM" id="MobiDB-lite"/>
    </source>
</evidence>
<evidence type="ECO:0000313" key="2">
    <source>
        <dbReference type="EMBL" id="MPC97161.1"/>
    </source>
</evidence>